<sequence length="240" mass="26082">MPPLCRGAPGHASSLQPPLLTLVRTPGDIHQSPSTPTAFRHVEVETVLSPPSPISPLLTIIQQQSCWKPLSFRGPSSQDGYQGTDTVDQDLSLFHLLLHALLARHPPRAQSSCIWASVPRNMPGPDCRPCFPPSPDNHIQTGGTQVWLSLHALPRTRPRNVAPEQGQRSSSHLGCRTLRKGGPARSLVLLLQTALLKGKIGKQGVPGSETLSTQSSSCSRTENQPERHGERLKLSEKSRI</sequence>
<evidence type="ECO:0000313" key="1">
    <source>
        <dbReference type="EMBL" id="CAN0474115.1"/>
    </source>
</evidence>
<reference evidence="1" key="1">
    <citation type="submission" date="2023-05" db="EMBL/GenBank/DDBJ databases">
        <authorList>
            <consortium name="ELIXIR-Norway"/>
        </authorList>
    </citation>
    <scope>NUCLEOTIDE SEQUENCE</scope>
</reference>
<accession>A0AC59ZNH7</accession>
<dbReference type="EMBL" id="OX596115">
    <property type="protein sequence ID" value="CAN0474115.1"/>
    <property type="molecule type" value="Genomic_DNA"/>
</dbReference>
<name>A0AC59ZNH7_RANTA</name>
<evidence type="ECO:0000313" key="2">
    <source>
        <dbReference type="Proteomes" id="UP001162501"/>
    </source>
</evidence>
<gene>
    <name evidence="1" type="ORF">MRATA1EN22A_LOCUS20699</name>
</gene>
<proteinExistence type="predicted"/>
<reference evidence="1" key="2">
    <citation type="submission" date="2025-03" db="EMBL/GenBank/DDBJ databases">
        <authorList>
            <consortium name="ELIXIR-Norway"/>
            <consortium name="Elixir Norway"/>
        </authorList>
    </citation>
    <scope>NUCLEOTIDE SEQUENCE</scope>
</reference>
<dbReference type="Proteomes" id="UP001162501">
    <property type="component" value="Chromosome 31"/>
</dbReference>
<organism evidence="1 2">
    <name type="scientific">Rangifer tarandus platyrhynchus</name>
    <name type="common">Svalbard reindeer</name>
    <dbReference type="NCBI Taxonomy" id="3082113"/>
    <lineage>
        <taxon>Eukaryota</taxon>
        <taxon>Metazoa</taxon>
        <taxon>Chordata</taxon>
        <taxon>Craniata</taxon>
        <taxon>Vertebrata</taxon>
        <taxon>Euteleostomi</taxon>
        <taxon>Mammalia</taxon>
        <taxon>Eutheria</taxon>
        <taxon>Laurasiatheria</taxon>
        <taxon>Artiodactyla</taxon>
        <taxon>Ruminantia</taxon>
        <taxon>Pecora</taxon>
        <taxon>Cervidae</taxon>
        <taxon>Odocoileinae</taxon>
        <taxon>Rangifer</taxon>
    </lineage>
</organism>
<protein>
    <submittedName>
        <fullName evidence="1">Uncharacterized protein</fullName>
    </submittedName>
</protein>